<name>A0AAE0AIK2_9ROSI</name>
<organism evidence="1 2">
    <name type="scientific">Dipteronia sinensis</name>
    <dbReference type="NCBI Taxonomy" id="43782"/>
    <lineage>
        <taxon>Eukaryota</taxon>
        <taxon>Viridiplantae</taxon>
        <taxon>Streptophyta</taxon>
        <taxon>Embryophyta</taxon>
        <taxon>Tracheophyta</taxon>
        <taxon>Spermatophyta</taxon>
        <taxon>Magnoliopsida</taxon>
        <taxon>eudicotyledons</taxon>
        <taxon>Gunneridae</taxon>
        <taxon>Pentapetalae</taxon>
        <taxon>rosids</taxon>
        <taxon>malvids</taxon>
        <taxon>Sapindales</taxon>
        <taxon>Sapindaceae</taxon>
        <taxon>Hippocastanoideae</taxon>
        <taxon>Acereae</taxon>
        <taxon>Dipteronia</taxon>
    </lineage>
</organism>
<proteinExistence type="predicted"/>
<dbReference type="EMBL" id="JANJYJ010000004">
    <property type="protein sequence ID" value="KAK3218295.1"/>
    <property type="molecule type" value="Genomic_DNA"/>
</dbReference>
<evidence type="ECO:0000313" key="1">
    <source>
        <dbReference type="EMBL" id="KAK3218295.1"/>
    </source>
</evidence>
<dbReference type="Proteomes" id="UP001281410">
    <property type="component" value="Unassembled WGS sequence"/>
</dbReference>
<accession>A0AAE0AIK2</accession>
<keyword evidence="2" id="KW-1185">Reference proteome</keyword>
<gene>
    <name evidence="1" type="ORF">Dsin_012265</name>
</gene>
<protein>
    <submittedName>
        <fullName evidence="1">Uncharacterized protein</fullName>
    </submittedName>
</protein>
<dbReference type="AlphaFoldDB" id="A0AAE0AIK2"/>
<reference evidence="1" key="1">
    <citation type="journal article" date="2023" name="Plant J.">
        <title>Genome sequences and population genomics provide insights into the demographic history, inbreeding, and mutation load of two 'living fossil' tree species of Dipteronia.</title>
        <authorList>
            <person name="Feng Y."/>
            <person name="Comes H.P."/>
            <person name="Chen J."/>
            <person name="Zhu S."/>
            <person name="Lu R."/>
            <person name="Zhang X."/>
            <person name="Li P."/>
            <person name="Qiu J."/>
            <person name="Olsen K.M."/>
            <person name="Qiu Y."/>
        </authorList>
    </citation>
    <scope>NUCLEOTIDE SEQUENCE</scope>
    <source>
        <strain evidence="1">NBL</strain>
    </source>
</reference>
<sequence length="244" mass="26288">MVLPCSLATKGKARGSDFIRDGRWILDDRFRSRFPDLCFLIGRIVISLVTDYLEWPHSRDGSVSCKAAYFRMFLDIAQWIFEGKSVDFRVALSLVWHSIYDVNHLGIGCMHNCVDDLLILHWFGLSYRPGKAPVIKSAVWSPPAPGWIKVNMNGAALGYLACSSSLAALPSSDLAYGVSSFSYILGSLHGGVGGCCDGFMGGAGSGGGDMQSTGAGAMHVIIYNGNAAINTVLYEDEGPTVLHV</sequence>
<evidence type="ECO:0000313" key="2">
    <source>
        <dbReference type="Proteomes" id="UP001281410"/>
    </source>
</evidence>
<comment type="caution">
    <text evidence="1">The sequence shown here is derived from an EMBL/GenBank/DDBJ whole genome shotgun (WGS) entry which is preliminary data.</text>
</comment>